<evidence type="ECO:0000256" key="2">
    <source>
        <dbReference type="ARBA" id="ARBA00022763"/>
    </source>
</evidence>
<keyword evidence="11" id="KW-0378">Hydrolase</keyword>
<dbReference type="Proteomes" id="UP001183202">
    <property type="component" value="Unassembled WGS sequence"/>
</dbReference>
<dbReference type="InterPro" id="IPR050066">
    <property type="entry name" value="UvrABC_protein_C"/>
</dbReference>
<dbReference type="NCBIfam" id="TIGR00194">
    <property type="entry name" value="uvrC"/>
    <property type="match status" value="1"/>
</dbReference>
<comment type="subcellular location">
    <subcellularLocation>
        <location evidence="6">Cytoplasm</location>
    </subcellularLocation>
</comment>
<dbReference type="Pfam" id="PF08459">
    <property type="entry name" value="UvrC_RNaseH_dom"/>
    <property type="match status" value="1"/>
</dbReference>
<dbReference type="Pfam" id="PF01541">
    <property type="entry name" value="GIY-YIG"/>
    <property type="match status" value="1"/>
</dbReference>
<dbReference type="PROSITE" id="PS50164">
    <property type="entry name" value="GIY_YIG"/>
    <property type="match status" value="1"/>
</dbReference>
<reference evidence="12" key="1">
    <citation type="submission" date="2023-07" db="EMBL/GenBank/DDBJ databases">
        <title>30 novel species of actinomycetes from the DSMZ collection.</title>
        <authorList>
            <person name="Nouioui I."/>
        </authorList>
    </citation>
    <scope>NUCLEOTIDE SEQUENCE [LARGE SCALE GENOMIC DNA]</scope>
    <source>
        <strain evidence="12">DSM 45834</strain>
    </source>
</reference>
<gene>
    <name evidence="6 11" type="primary">uvrC</name>
    <name evidence="11" type="ORF">RM445_24710</name>
</gene>
<dbReference type="PANTHER" id="PTHR30562">
    <property type="entry name" value="UVRC/OXIDOREDUCTASE"/>
    <property type="match status" value="1"/>
</dbReference>
<evidence type="ECO:0000256" key="5">
    <source>
        <dbReference type="ARBA" id="ARBA00023204"/>
    </source>
</evidence>
<dbReference type="Pfam" id="PF02151">
    <property type="entry name" value="UVR"/>
    <property type="match status" value="1"/>
</dbReference>
<keyword evidence="6" id="KW-0742">SOS response</keyword>
<dbReference type="InterPro" id="IPR047296">
    <property type="entry name" value="GIY-YIG_UvrC_Cho"/>
</dbReference>
<dbReference type="Gene3D" id="3.30.420.340">
    <property type="entry name" value="UvrC, RNAse H endonuclease domain"/>
    <property type="match status" value="1"/>
</dbReference>
<dbReference type="PROSITE" id="PS50151">
    <property type="entry name" value="UVR"/>
    <property type="match status" value="1"/>
</dbReference>
<comment type="subunit">
    <text evidence="6">Interacts with UvrB in an incision complex.</text>
</comment>
<dbReference type="SUPFAM" id="SSF82771">
    <property type="entry name" value="GIY-YIG endonuclease"/>
    <property type="match status" value="1"/>
</dbReference>
<evidence type="ECO:0000313" key="12">
    <source>
        <dbReference type="Proteomes" id="UP001183202"/>
    </source>
</evidence>
<dbReference type="GO" id="GO:0016787">
    <property type="term" value="F:hydrolase activity"/>
    <property type="evidence" value="ECO:0007669"/>
    <property type="project" value="UniProtKB-KW"/>
</dbReference>
<dbReference type="InterPro" id="IPR036876">
    <property type="entry name" value="UVR_dom_sf"/>
</dbReference>
<dbReference type="InterPro" id="IPR003583">
    <property type="entry name" value="Hlx-hairpin-Hlx_DNA-bd_motif"/>
</dbReference>
<evidence type="ECO:0000256" key="7">
    <source>
        <dbReference type="SAM" id="MobiDB-lite"/>
    </source>
</evidence>
<dbReference type="NCBIfam" id="NF001824">
    <property type="entry name" value="PRK00558.1-5"/>
    <property type="match status" value="1"/>
</dbReference>
<evidence type="ECO:0000259" key="10">
    <source>
        <dbReference type="PROSITE" id="PS50165"/>
    </source>
</evidence>
<dbReference type="EMBL" id="JAVREJ010000021">
    <property type="protein sequence ID" value="MDT0352729.1"/>
    <property type="molecule type" value="Genomic_DNA"/>
</dbReference>
<dbReference type="InterPro" id="IPR001943">
    <property type="entry name" value="UVR_dom"/>
</dbReference>
<dbReference type="InterPro" id="IPR038476">
    <property type="entry name" value="UvrC_RNase_H_dom_sf"/>
</dbReference>
<dbReference type="InterPro" id="IPR001162">
    <property type="entry name" value="UvrC_RNase_H_dom"/>
</dbReference>
<dbReference type="SUPFAM" id="SSF47781">
    <property type="entry name" value="RuvA domain 2-like"/>
    <property type="match status" value="1"/>
</dbReference>
<feature type="domain" description="UVR" evidence="8">
    <location>
        <begin position="208"/>
        <end position="243"/>
    </location>
</feature>
<keyword evidence="5 6" id="KW-0234">DNA repair</keyword>
<dbReference type="InterPro" id="IPR010994">
    <property type="entry name" value="RuvA_2-like"/>
</dbReference>
<name>A0ABU2NFS1_9PSEU</name>
<keyword evidence="4 6" id="KW-0267">Excision nuclease</keyword>
<dbReference type="PROSITE" id="PS50165">
    <property type="entry name" value="UVRC"/>
    <property type="match status" value="1"/>
</dbReference>
<keyword evidence="2 6" id="KW-0227">DNA damage</keyword>
<feature type="region of interest" description="Disordered" evidence="7">
    <location>
        <begin position="472"/>
        <end position="516"/>
    </location>
</feature>
<evidence type="ECO:0000313" key="11">
    <source>
        <dbReference type="EMBL" id="MDT0352729.1"/>
    </source>
</evidence>
<protein>
    <recommendedName>
        <fullName evidence="6">UvrABC system protein C</fullName>
        <shortName evidence="6">Protein UvrC</shortName>
    </recommendedName>
    <alternativeName>
        <fullName evidence="6">Excinuclease ABC subunit C</fullName>
    </alternativeName>
</protein>
<proteinExistence type="inferred from homology"/>
<accession>A0ABU2NFS1</accession>
<sequence>MADPATYRPAPGSIPEEPGVYRFSDAASRVIYVGKAKSLRSRLNSYFADLANLHPRTRQMVTTAAQVQWTVVGTEVEALQLEYNWIKEFDPRFNVRYRDDKTYPVLAVTVGEEFPRLHVYRGPRRKGVRYFGPYAHAWAIRETLDLLLRVFPARTCSAGVFRRHGQIGRPCLLGYIDKCSAPCVGRVTAEEHRDIVDDFCEFLSGRTDRMMRELERRMETAAEELEFERAARLRDNLGALRRAMERQAVVLGDGTDADVVAFAQDELEAAVQVFHVRGGRVRGQRGWVIDKVEPTETPALVERFLTQFYGEQAALAESADDAGQPVPREILVPELPPDVDALAEWLCRLRGSRVQVRVPQRGDKRALAETVERNAKEAFTQHKLRRAGDLTARSAALQEIQDALGLESAPLRIECVDVSHVQGTDVVASLVVFEDGLARKSDYRRFEVRGGADGGDVAAIAEVTRRRFRRHLTETADGTAAGGNGGSSPADSGGIDPPTDIPQARPGIDPTTGRPRRFAYPPNLYVVDGGPPQVEAAADVLAELGVTDVAVCGLAKRLEEVWLPADPDPVILSRTSEGLYLLQRIRDEAHRFAITYHRQRRSKGMTASALDGVPGLGPSRRTALLKHFGSVRKLRAAGVDEIAALPGFGRRTAVAVLTALHGASGEPSDPQAVAGPLTPGIEENA</sequence>
<comment type="similarity">
    <text evidence="6">Belongs to the UvrC family.</text>
</comment>
<evidence type="ECO:0000256" key="3">
    <source>
        <dbReference type="ARBA" id="ARBA00022769"/>
    </source>
</evidence>
<dbReference type="Gene3D" id="3.40.1440.10">
    <property type="entry name" value="GIY-YIG endonuclease"/>
    <property type="match status" value="1"/>
</dbReference>
<keyword evidence="3 6" id="KW-0228">DNA excision</keyword>
<feature type="region of interest" description="Disordered" evidence="7">
    <location>
        <begin position="664"/>
        <end position="685"/>
    </location>
</feature>
<dbReference type="SMART" id="SM00465">
    <property type="entry name" value="GIYc"/>
    <property type="match status" value="1"/>
</dbReference>
<dbReference type="InterPro" id="IPR004791">
    <property type="entry name" value="UvrC"/>
</dbReference>
<dbReference type="Pfam" id="PF22920">
    <property type="entry name" value="UvrC_RNaseH"/>
    <property type="match status" value="1"/>
</dbReference>
<dbReference type="SMART" id="SM00278">
    <property type="entry name" value="HhH1"/>
    <property type="match status" value="2"/>
</dbReference>
<feature type="domain" description="GIY-YIG" evidence="9">
    <location>
        <begin position="16"/>
        <end position="95"/>
    </location>
</feature>
<keyword evidence="12" id="KW-1185">Reference proteome</keyword>
<dbReference type="RefSeq" id="WP_311559236.1">
    <property type="nucleotide sequence ID" value="NZ_JAVREJ010000021.1"/>
</dbReference>
<evidence type="ECO:0000259" key="9">
    <source>
        <dbReference type="PROSITE" id="PS50164"/>
    </source>
</evidence>
<organism evidence="11 12">
    <name type="scientific">Pseudonocardia charpentierae</name>
    <dbReference type="NCBI Taxonomy" id="3075545"/>
    <lineage>
        <taxon>Bacteria</taxon>
        <taxon>Bacillati</taxon>
        <taxon>Actinomycetota</taxon>
        <taxon>Actinomycetes</taxon>
        <taxon>Pseudonocardiales</taxon>
        <taxon>Pseudonocardiaceae</taxon>
        <taxon>Pseudonocardia</taxon>
    </lineage>
</organism>
<dbReference type="HAMAP" id="MF_00203">
    <property type="entry name" value="UvrC"/>
    <property type="match status" value="1"/>
</dbReference>
<comment type="caution">
    <text evidence="11">The sequence shown here is derived from an EMBL/GenBank/DDBJ whole genome shotgun (WGS) entry which is preliminary data.</text>
</comment>
<dbReference type="SUPFAM" id="SSF46600">
    <property type="entry name" value="C-terminal UvrC-binding domain of UvrB"/>
    <property type="match status" value="1"/>
</dbReference>
<dbReference type="Gene3D" id="1.10.150.20">
    <property type="entry name" value="5' to 3' exonuclease, C-terminal subdomain"/>
    <property type="match status" value="1"/>
</dbReference>
<dbReference type="Pfam" id="PF14520">
    <property type="entry name" value="HHH_5"/>
    <property type="match status" value="1"/>
</dbReference>
<dbReference type="InterPro" id="IPR000305">
    <property type="entry name" value="GIY-YIG_endonuc"/>
</dbReference>
<dbReference type="InterPro" id="IPR035901">
    <property type="entry name" value="GIY-YIG_endonuc_sf"/>
</dbReference>
<evidence type="ECO:0000256" key="4">
    <source>
        <dbReference type="ARBA" id="ARBA00022881"/>
    </source>
</evidence>
<evidence type="ECO:0000256" key="6">
    <source>
        <dbReference type="HAMAP-Rule" id="MF_00203"/>
    </source>
</evidence>
<dbReference type="PANTHER" id="PTHR30562:SF1">
    <property type="entry name" value="UVRABC SYSTEM PROTEIN C"/>
    <property type="match status" value="1"/>
</dbReference>
<evidence type="ECO:0000259" key="8">
    <source>
        <dbReference type="PROSITE" id="PS50151"/>
    </source>
</evidence>
<dbReference type="Gene3D" id="4.10.860.10">
    <property type="entry name" value="UVR domain"/>
    <property type="match status" value="1"/>
</dbReference>
<dbReference type="CDD" id="cd10434">
    <property type="entry name" value="GIY-YIG_UvrC_Cho"/>
    <property type="match status" value="1"/>
</dbReference>
<comment type="function">
    <text evidence="6">The UvrABC repair system catalyzes the recognition and processing of DNA lesions. UvrC both incises the 5' and 3' sides of the lesion. The N-terminal half is responsible for the 3' incision and the C-terminal half is responsible for the 5' incision.</text>
</comment>
<keyword evidence="1 6" id="KW-0963">Cytoplasm</keyword>
<feature type="domain" description="UvrC family homology region profile" evidence="10">
    <location>
        <begin position="259"/>
        <end position="541"/>
    </location>
</feature>
<evidence type="ECO:0000256" key="1">
    <source>
        <dbReference type="ARBA" id="ARBA00022490"/>
    </source>
</evidence>